<evidence type="ECO:0000256" key="3">
    <source>
        <dbReference type="ARBA" id="ARBA00021840"/>
    </source>
</evidence>
<evidence type="ECO:0000256" key="5">
    <source>
        <dbReference type="ARBA" id="ARBA00023172"/>
    </source>
</evidence>
<evidence type="ECO:0000256" key="2">
    <source>
        <dbReference type="ARBA" id="ARBA00009840"/>
    </source>
</evidence>
<evidence type="ECO:0000256" key="1">
    <source>
        <dbReference type="ARBA" id="ARBA00003416"/>
    </source>
</evidence>
<evidence type="ECO:0000313" key="8">
    <source>
        <dbReference type="Proteomes" id="UP000431269"/>
    </source>
</evidence>
<feature type="compositionally biased region" description="Pro residues" evidence="6">
    <location>
        <begin position="413"/>
        <end position="427"/>
    </location>
</feature>
<dbReference type="RefSeq" id="WP_158765324.1">
    <property type="nucleotide sequence ID" value="NZ_CP047045.1"/>
</dbReference>
<dbReference type="PANTHER" id="PTHR30563:SF0">
    <property type="entry name" value="DNA RECOMBINATION PROTEIN RMUC"/>
    <property type="match status" value="1"/>
</dbReference>
<comment type="function">
    <text evidence="1">Involved in DNA recombination.</text>
</comment>
<organism evidence="7 8">
    <name type="scientific">Terricaulis silvestris</name>
    <dbReference type="NCBI Taxonomy" id="2686094"/>
    <lineage>
        <taxon>Bacteria</taxon>
        <taxon>Pseudomonadati</taxon>
        <taxon>Pseudomonadota</taxon>
        <taxon>Alphaproteobacteria</taxon>
        <taxon>Caulobacterales</taxon>
        <taxon>Caulobacteraceae</taxon>
        <taxon>Terricaulis</taxon>
    </lineage>
</organism>
<keyword evidence="8" id="KW-1185">Reference proteome</keyword>
<dbReference type="KEGG" id="tsv:DSM104635_01196"/>
<feature type="region of interest" description="Disordered" evidence="6">
    <location>
        <begin position="394"/>
        <end position="433"/>
    </location>
</feature>
<dbReference type="Pfam" id="PF02646">
    <property type="entry name" value="RmuC"/>
    <property type="match status" value="1"/>
</dbReference>
<keyword evidence="4" id="KW-0175">Coiled coil</keyword>
<dbReference type="PANTHER" id="PTHR30563">
    <property type="entry name" value="DNA RECOMBINATION PROTEIN RMUC"/>
    <property type="match status" value="1"/>
</dbReference>
<name>A0A6I6MM32_9CAUL</name>
<dbReference type="AlphaFoldDB" id="A0A6I6MM32"/>
<reference evidence="8" key="1">
    <citation type="submission" date="2019-12" db="EMBL/GenBank/DDBJ databases">
        <title>Complete genome of Terracaulis silvestris 0127_4.</title>
        <authorList>
            <person name="Vieira S."/>
            <person name="Riedel T."/>
            <person name="Sproer C."/>
            <person name="Pascual J."/>
            <person name="Boedeker C."/>
            <person name="Overmann J."/>
        </authorList>
    </citation>
    <scope>NUCLEOTIDE SEQUENCE [LARGE SCALE GENOMIC DNA]</scope>
    <source>
        <strain evidence="8">0127_4</strain>
    </source>
</reference>
<comment type="similarity">
    <text evidence="2">Belongs to the RmuC family.</text>
</comment>
<dbReference type="EMBL" id="CP047045">
    <property type="protein sequence ID" value="QGZ94378.1"/>
    <property type="molecule type" value="Genomic_DNA"/>
</dbReference>
<keyword evidence="5" id="KW-0233">DNA recombination</keyword>
<dbReference type="InterPro" id="IPR003798">
    <property type="entry name" value="DNA_recombination_RmuC"/>
</dbReference>
<dbReference type="Proteomes" id="UP000431269">
    <property type="component" value="Chromosome"/>
</dbReference>
<dbReference type="GO" id="GO:0006310">
    <property type="term" value="P:DNA recombination"/>
    <property type="evidence" value="ECO:0007669"/>
    <property type="project" value="UniProtKB-KW"/>
</dbReference>
<sequence>MTESLLLLLAVAAIGAAGWFAYRSAGVEPIRAERDRLRGELDAVRKENTQLAADLAGAKAGAGARSESEEARFLALAAKALEASQASFMTLANETFEKHKQAAAGGVKEVLTPAQEALAKLAGSVDALEKARLQDKSAMGEQVRQIMDAVGSTNKTTQNLLTALRASPKMRGRWGEQTLRNVLELSGLAAHVDFTEQVTTSDGEGSRLRPDVVINLPGGRCIVVDSKVALSGYLDAMEATDDAARETFLKKHAAELKSHVKNLASKDYWKHVPATADFVVLFVPGENFLAAAAERDPNLFDEAFAQKVIITTPSTMVALAKSVSYGWRQEQSAKNAQEIAELGRELYRRMAVMADHLGKVGDAIGKSVTTYNGLLSSIESRVMPQARKFKELGAGDTGIDISAPPQIEVAPRLPAPPEQLELTPPPQTQRRGR</sequence>
<gene>
    <name evidence="7" type="primary">rmuC</name>
    <name evidence="7" type="ORF">DSM104635_01196</name>
</gene>
<evidence type="ECO:0000256" key="6">
    <source>
        <dbReference type="SAM" id="MobiDB-lite"/>
    </source>
</evidence>
<evidence type="ECO:0000313" key="7">
    <source>
        <dbReference type="EMBL" id="QGZ94378.1"/>
    </source>
</evidence>
<proteinExistence type="inferred from homology"/>
<accession>A0A6I6MM32</accession>
<protein>
    <recommendedName>
        <fullName evidence="3">DNA recombination protein RmuC homolog</fullName>
    </recommendedName>
</protein>
<evidence type="ECO:0000256" key="4">
    <source>
        <dbReference type="ARBA" id="ARBA00023054"/>
    </source>
</evidence>